<reference evidence="2" key="1">
    <citation type="submission" date="2018-06" db="EMBL/GenBank/DDBJ databases">
        <authorList>
            <person name="Zhirakovskaya E."/>
        </authorList>
    </citation>
    <scope>NUCLEOTIDE SEQUENCE</scope>
</reference>
<feature type="non-terminal residue" evidence="2">
    <location>
        <position position="119"/>
    </location>
</feature>
<name>A0A3B0VAK1_9ZZZZ</name>
<dbReference type="EMBL" id="UOEX01000067">
    <property type="protein sequence ID" value="VAW33849.1"/>
    <property type="molecule type" value="Genomic_DNA"/>
</dbReference>
<accession>A0A3B0VAK1</accession>
<dbReference type="SUPFAM" id="SSF53756">
    <property type="entry name" value="UDP-Glycosyltransferase/glycogen phosphorylase"/>
    <property type="match status" value="1"/>
</dbReference>
<proteinExistence type="predicted"/>
<dbReference type="InterPro" id="IPR028098">
    <property type="entry name" value="Glyco_trans_4-like_N"/>
</dbReference>
<evidence type="ECO:0000259" key="1">
    <source>
        <dbReference type="Pfam" id="PF13439"/>
    </source>
</evidence>
<dbReference type="Pfam" id="PF13439">
    <property type="entry name" value="Glyco_transf_4"/>
    <property type="match status" value="1"/>
</dbReference>
<gene>
    <name evidence="2" type="ORF">MNBD_DELTA03-1713</name>
</gene>
<evidence type="ECO:0000313" key="2">
    <source>
        <dbReference type="EMBL" id="VAW33849.1"/>
    </source>
</evidence>
<feature type="domain" description="Glycosyltransferase subfamily 4-like N-terminal" evidence="1">
    <location>
        <begin position="15"/>
        <end position="109"/>
    </location>
</feature>
<organism evidence="2">
    <name type="scientific">hydrothermal vent metagenome</name>
    <dbReference type="NCBI Taxonomy" id="652676"/>
    <lineage>
        <taxon>unclassified sequences</taxon>
        <taxon>metagenomes</taxon>
        <taxon>ecological metagenomes</taxon>
    </lineage>
</organism>
<dbReference type="AlphaFoldDB" id="A0A3B0VAK1"/>
<sequence length="119" mass="13526">MKILLLNYEFPPMGGGAGNATYNIARELAKLGHHVDVLTSKIKPQKERETIAGFNVYRVSSWRKGIHDCGIRGAYSFLFFAGFKLQQLIRSNQYDILHYFFSLPTGLLSLFPGPHRRLP</sequence>
<dbReference type="Gene3D" id="3.40.50.2000">
    <property type="entry name" value="Glycogen Phosphorylase B"/>
    <property type="match status" value="1"/>
</dbReference>
<protein>
    <recommendedName>
        <fullName evidence="1">Glycosyltransferase subfamily 4-like N-terminal domain-containing protein</fullName>
    </recommendedName>
</protein>